<dbReference type="Proteomes" id="UP000292082">
    <property type="component" value="Unassembled WGS sequence"/>
</dbReference>
<reference evidence="2 3" key="1">
    <citation type="submission" date="2019-01" db="EMBL/GenBank/DDBJ databases">
        <title>Draft genome sequences of three monokaryotic isolates of the white-rot basidiomycete fungus Dichomitus squalens.</title>
        <authorList>
            <consortium name="DOE Joint Genome Institute"/>
            <person name="Lopez S.C."/>
            <person name="Andreopoulos B."/>
            <person name="Pangilinan J."/>
            <person name="Lipzen A."/>
            <person name="Riley R."/>
            <person name="Ahrendt S."/>
            <person name="Ng V."/>
            <person name="Barry K."/>
            <person name="Daum C."/>
            <person name="Grigoriev I.V."/>
            <person name="Hilden K.S."/>
            <person name="Makela M.R."/>
            <person name="de Vries R.P."/>
        </authorList>
    </citation>
    <scope>NUCLEOTIDE SEQUENCE [LARGE SCALE GENOMIC DNA]</scope>
    <source>
        <strain evidence="2 3">CBS 464.89</strain>
    </source>
</reference>
<gene>
    <name evidence="2" type="ORF">BD310DRAFT_473519</name>
</gene>
<dbReference type="AlphaFoldDB" id="A0A4Q9PV86"/>
<organism evidence="2 3">
    <name type="scientific">Dichomitus squalens</name>
    <dbReference type="NCBI Taxonomy" id="114155"/>
    <lineage>
        <taxon>Eukaryota</taxon>
        <taxon>Fungi</taxon>
        <taxon>Dikarya</taxon>
        <taxon>Basidiomycota</taxon>
        <taxon>Agaricomycotina</taxon>
        <taxon>Agaricomycetes</taxon>
        <taxon>Polyporales</taxon>
        <taxon>Polyporaceae</taxon>
        <taxon>Dichomitus</taxon>
    </lineage>
</organism>
<protein>
    <recommendedName>
        <fullName evidence="4">Hydrophobic surface binding protein A-domain-containing protein</fullName>
    </recommendedName>
</protein>
<name>A0A4Q9PV86_9APHY</name>
<sequence>MMSRAILFLFAFLGLFASSWVLAAPVKELSARQIGDLQCNADRLTIVGALATMQGTLSELASSASSDPATAAGVQSVQSDVTDAQQAIGTIAKALFTGQTAPASARDQVKSALLSANSTLSGLTSTDATVSSLLQKATSELKVAGAAGEGVVANCN</sequence>
<evidence type="ECO:0000313" key="3">
    <source>
        <dbReference type="Proteomes" id="UP000292082"/>
    </source>
</evidence>
<proteinExistence type="predicted"/>
<keyword evidence="3" id="KW-1185">Reference proteome</keyword>
<evidence type="ECO:0000313" key="2">
    <source>
        <dbReference type="EMBL" id="TBU58532.1"/>
    </source>
</evidence>
<dbReference type="EMBL" id="ML145123">
    <property type="protein sequence ID" value="TBU58532.1"/>
    <property type="molecule type" value="Genomic_DNA"/>
</dbReference>
<accession>A0A4Q9PV86</accession>
<feature type="signal peptide" evidence="1">
    <location>
        <begin position="1"/>
        <end position="23"/>
    </location>
</feature>
<evidence type="ECO:0000256" key="1">
    <source>
        <dbReference type="SAM" id="SignalP"/>
    </source>
</evidence>
<keyword evidence="1" id="KW-0732">Signal</keyword>
<feature type="chain" id="PRO_5020657273" description="Hydrophobic surface binding protein A-domain-containing protein" evidence="1">
    <location>
        <begin position="24"/>
        <end position="156"/>
    </location>
</feature>
<dbReference type="STRING" id="114155.A0A4Q9PV86"/>
<evidence type="ECO:0008006" key="4">
    <source>
        <dbReference type="Google" id="ProtNLM"/>
    </source>
</evidence>